<dbReference type="Proteomes" id="UP001476798">
    <property type="component" value="Unassembled WGS sequence"/>
</dbReference>
<organism evidence="2 3">
    <name type="scientific">Goodea atripinnis</name>
    <dbReference type="NCBI Taxonomy" id="208336"/>
    <lineage>
        <taxon>Eukaryota</taxon>
        <taxon>Metazoa</taxon>
        <taxon>Chordata</taxon>
        <taxon>Craniata</taxon>
        <taxon>Vertebrata</taxon>
        <taxon>Euteleostomi</taxon>
        <taxon>Actinopterygii</taxon>
        <taxon>Neopterygii</taxon>
        <taxon>Teleostei</taxon>
        <taxon>Neoteleostei</taxon>
        <taxon>Acanthomorphata</taxon>
        <taxon>Ovalentaria</taxon>
        <taxon>Atherinomorphae</taxon>
        <taxon>Cyprinodontiformes</taxon>
        <taxon>Goodeidae</taxon>
        <taxon>Goodea</taxon>
    </lineage>
</organism>
<keyword evidence="3" id="KW-1185">Reference proteome</keyword>
<comment type="caution">
    <text evidence="2">The sequence shown here is derived from an EMBL/GenBank/DDBJ whole genome shotgun (WGS) entry which is preliminary data.</text>
</comment>
<gene>
    <name evidence="2" type="ORF">GOODEAATRI_026721</name>
</gene>
<evidence type="ECO:0000313" key="2">
    <source>
        <dbReference type="EMBL" id="MEQ2169590.1"/>
    </source>
</evidence>
<dbReference type="EMBL" id="JAHRIO010033344">
    <property type="protein sequence ID" value="MEQ2169590.1"/>
    <property type="molecule type" value="Genomic_DNA"/>
</dbReference>
<evidence type="ECO:0000313" key="3">
    <source>
        <dbReference type="Proteomes" id="UP001476798"/>
    </source>
</evidence>
<feature type="compositionally biased region" description="Basic and acidic residues" evidence="1">
    <location>
        <begin position="66"/>
        <end position="77"/>
    </location>
</feature>
<name>A0ABV0NE75_9TELE</name>
<reference evidence="2 3" key="1">
    <citation type="submission" date="2021-06" db="EMBL/GenBank/DDBJ databases">
        <authorList>
            <person name="Palmer J.M."/>
        </authorList>
    </citation>
    <scope>NUCLEOTIDE SEQUENCE [LARGE SCALE GENOMIC DNA]</scope>
    <source>
        <strain evidence="2 3">GA_2019</strain>
        <tissue evidence="2">Muscle</tissue>
    </source>
</reference>
<feature type="region of interest" description="Disordered" evidence="1">
    <location>
        <begin position="57"/>
        <end position="86"/>
    </location>
</feature>
<accession>A0ABV0NE75</accession>
<evidence type="ECO:0000256" key="1">
    <source>
        <dbReference type="SAM" id="MobiDB-lite"/>
    </source>
</evidence>
<proteinExistence type="predicted"/>
<sequence length="130" mass="14644">MRDLREFSTIVGNREIKLVSKRNNCTSAHGDHWWDRGGVYSGSALYQQDKVRGEIHGEALQTPGEPPHRVQPKDGRNKPGAVVMQPPRLTGADLNELVVVYYHGSKEDRYQGILPVCFSALKCWCYCTAE</sequence>
<protein>
    <submittedName>
        <fullName evidence="2">Uncharacterized protein</fullName>
    </submittedName>
</protein>